<feature type="region of interest" description="Disordered" evidence="1">
    <location>
        <begin position="292"/>
        <end position="341"/>
    </location>
</feature>
<dbReference type="EMBL" id="JH921440">
    <property type="protein sequence ID" value="EKD15826.1"/>
    <property type="molecule type" value="Genomic_DNA"/>
</dbReference>
<dbReference type="STRING" id="1072389.K1WS04"/>
<dbReference type="Proteomes" id="UP000006753">
    <property type="component" value="Unassembled WGS sequence"/>
</dbReference>
<dbReference type="OrthoDB" id="5426165at2759"/>
<keyword evidence="2" id="KW-1133">Transmembrane helix</keyword>
<keyword evidence="2" id="KW-0812">Transmembrane</keyword>
<feature type="region of interest" description="Disordered" evidence="1">
    <location>
        <begin position="354"/>
        <end position="406"/>
    </location>
</feature>
<feature type="region of interest" description="Disordered" evidence="1">
    <location>
        <begin position="109"/>
        <end position="239"/>
    </location>
</feature>
<evidence type="ECO:0000313" key="4">
    <source>
        <dbReference type="Proteomes" id="UP000006753"/>
    </source>
</evidence>
<name>K1WS04_MARBU</name>
<keyword evidence="4" id="KW-1185">Reference proteome</keyword>
<feature type="compositionally biased region" description="Polar residues" evidence="1">
    <location>
        <begin position="310"/>
        <end position="334"/>
    </location>
</feature>
<reference evidence="3 4" key="1">
    <citation type="journal article" date="2012" name="BMC Genomics">
        <title>Sequencing the genome of Marssonina brunnea reveals fungus-poplar co-evolution.</title>
        <authorList>
            <person name="Zhu S."/>
            <person name="Cao Y.-Z."/>
            <person name="Jiang C."/>
            <person name="Tan B.-Y."/>
            <person name="Wang Z."/>
            <person name="Feng S."/>
            <person name="Zhang L."/>
            <person name="Su X.-H."/>
            <person name="Brejova B."/>
            <person name="Vinar T."/>
            <person name="Xu M."/>
            <person name="Wang M.-X."/>
            <person name="Zhang S.-G."/>
            <person name="Huang M.-R."/>
            <person name="Wu R."/>
            <person name="Zhou Y."/>
        </authorList>
    </citation>
    <scope>NUCLEOTIDE SEQUENCE [LARGE SCALE GENOMIC DNA]</scope>
    <source>
        <strain evidence="3 4">MB_m1</strain>
    </source>
</reference>
<dbReference type="PANTHER" id="PTHR40623">
    <property type="entry name" value="INTEGRAL MEMBRANE PROTEIN"/>
    <property type="match status" value="1"/>
</dbReference>
<evidence type="ECO:0000313" key="3">
    <source>
        <dbReference type="EMBL" id="EKD15826.1"/>
    </source>
</evidence>
<gene>
    <name evidence="3" type="ORF">MBM_05837</name>
</gene>
<protein>
    <submittedName>
        <fullName evidence="3">Uncharacterized protein</fullName>
    </submittedName>
</protein>
<evidence type="ECO:0000256" key="1">
    <source>
        <dbReference type="SAM" id="MobiDB-lite"/>
    </source>
</evidence>
<dbReference type="GeneID" id="18761772"/>
<evidence type="ECO:0000256" key="2">
    <source>
        <dbReference type="SAM" id="Phobius"/>
    </source>
</evidence>
<dbReference type="PANTHER" id="PTHR40623:SF2">
    <property type="entry name" value="INTEGRAL MEMBRANE PROTEIN"/>
    <property type="match status" value="1"/>
</dbReference>
<feature type="compositionally biased region" description="Basic and acidic residues" evidence="1">
    <location>
        <begin position="122"/>
        <end position="133"/>
    </location>
</feature>
<feature type="compositionally biased region" description="Polar residues" evidence="1">
    <location>
        <begin position="160"/>
        <end position="174"/>
    </location>
</feature>
<dbReference type="eggNOG" id="ENOG502S92A">
    <property type="taxonomic scope" value="Eukaryota"/>
</dbReference>
<dbReference type="OMA" id="WQLWEKM"/>
<keyword evidence="2" id="KW-0472">Membrane</keyword>
<dbReference type="InParanoid" id="K1WS04"/>
<feature type="compositionally biased region" description="Basic residues" evidence="1">
    <location>
        <begin position="379"/>
        <end position="391"/>
    </location>
</feature>
<feature type="transmembrane region" description="Helical" evidence="2">
    <location>
        <begin position="12"/>
        <end position="33"/>
    </location>
</feature>
<dbReference type="KEGG" id="mbe:MBM_05837"/>
<sequence length="406" mass="44520">MFFTSWQLWEQMTFVLALAIVGVFLVGWGKLLWVNRLVQRQEVVDEEKRTKIEQLRNSGQIVESRRSHDIPFGIRAIQSGIQVDGIWISQANTPMPSVLNLGHLRGSSSDNLASTDASKGVEASDSRYEDTKPTSRYGRSSFRSIDLGALSDAQDPMVQGTRTSYQPRKSSYLRQGSHGVFDKGTLGQLEGKTSLRRGVQAHRPRGSRIGNMNIDSSSAADNEHSSDSEASLSQEPKMTDLSRKALLNDKSASEGRLLSLSSVPSGRPVTAHGHPQSAKAAYFSVPVESPDFDKSDPFETPHVSPLDSVRPQQTFTGPNRLDASQQAGSRTRSPSPFVPGELHVNKVARKVNSGFEVLPAGTFGRPKDADEDVKDDPRARRRSAKLQKKPRGSMTGGRPSNAMERP</sequence>
<organism evidence="3 4">
    <name type="scientific">Marssonina brunnea f. sp. multigermtubi (strain MB_m1)</name>
    <name type="common">Marssonina leaf spot fungus</name>
    <dbReference type="NCBI Taxonomy" id="1072389"/>
    <lineage>
        <taxon>Eukaryota</taxon>
        <taxon>Fungi</taxon>
        <taxon>Dikarya</taxon>
        <taxon>Ascomycota</taxon>
        <taxon>Pezizomycotina</taxon>
        <taxon>Leotiomycetes</taxon>
        <taxon>Helotiales</taxon>
        <taxon>Drepanopezizaceae</taxon>
        <taxon>Drepanopeziza</taxon>
    </lineage>
</organism>
<dbReference type="AlphaFoldDB" id="K1WS04"/>
<dbReference type="RefSeq" id="XP_007293726.1">
    <property type="nucleotide sequence ID" value="XM_007293664.1"/>
</dbReference>
<accession>K1WS04</accession>
<proteinExistence type="predicted"/>
<dbReference type="HOGENOM" id="CLU_056232_0_0_1"/>